<protein>
    <submittedName>
        <fullName evidence="1">Uncharacterized protein</fullName>
    </submittedName>
</protein>
<gene>
    <name evidence="1" type="ORF">GJD93_06750</name>
</gene>
<dbReference type="AlphaFoldDB" id="A0AAP9KJ10"/>
<name>A0AAP9KJ10_9GAMM</name>
<evidence type="ECO:0000313" key="1">
    <source>
        <dbReference type="EMBL" id="QGM27392.1"/>
    </source>
</evidence>
<dbReference type="EMBL" id="CP046045">
    <property type="protein sequence ID" value="QGM27392.1"/>
    <property type="molecule type" value="Genomic_DNA"/>
</dbReference>
<dbReference type="RefSeq" id="WP_154320636.1">
    <property type="nucleotide sequence ID" value="NZ_CP046045.1"/>
</dbReference>
<dbReference type="Proteomes" id="UP000405075">
    <property type="component" value="Chromosome"/>
</dbReference>
<accession>A0AAP9KJ10</accession>
<proteinExistence type="predicted"/>
<sequence>MKLIRLATSETVSLEDGFLWSDEFEWKPKEQTMERAISGAAIIQEGIKVGARPITLTPDSNRGWAKLSDVRKLQEWSALSEKFRLQFEWPHDNRQFDVIFNHQDTALEAVSVWGSPATSSDEMMRLTLRFWSE</sequence>
<evidence type="ECO:0000313" key="2">
    <source>
        <dbReference type="Proteomes" id="UP000405075"/>
    </source>
</evidence>
<reference evidence="2" key="1">
    <citation type="submission" date="2019-11" db="EMBL/GenBank/DDBJ databases">
        <title>Escherichia coli 1916D6.</title>
        <authorList>
            <person name="Yao H."/>
            <person name="Du X."/>
            <person name="Yu R."/>
            <person name="Li A."/>
        </authorList>
    </citation>
    <scope>NUCLEOTIDE SEQUENCE [LARGE SCALE GENOMIC DNA]</scope>
    <source>
        <strain evidence="2">19110F47</strain>
    </source>
</reference>
<organism evidence="1 2">
    <name type="scientific">Acinetobacter towneri</name>
    <dbReference type="NCBI Taxonomy" id="202956"/>
    <lineage>
        <taxon>Bacteria</taxon>
        <taxon>Pseudomonadati</taxon>
        <taxon>Pseudomonadota</taxon>
        <taxon>Gammaproteobacteria</taxon>
        <taxon>Moraxellales</taxon>
        <taxon>Moraxellaceae</taxon>
        <taxon>Acinetobacter</taxon>
    </lineage>
</organism>